<evidence type="ECO:0000259" key="11">
    <source>
        <dbReference type="Pfam" id="PF00294"/>
    </source>
</evidence>
<keyword evidence="14" id="KW-1185">Reference proteome</keyword>
<evidence type="ECO:0000256" key="9">
    <source>
        <dbReference type="ARBA" id="ARBA00023277"/>
    </source>
</evidence>
<keyword evidence="5 10" id="KW-0547">Nucleotide-binding</keyword>
<comment type="similarity">
    <text evidence="10">In the C-terminal section; belongs to the cytidylyltransferase family.</text>
</comment>
<dbReference type="PANTHER" id="PTHR46969:SF1">
    <property type="entry name" value="BIFUNCTIONAL PROTEIN HLDE"/>
    <property type="match status" value="1"/>
</dbReference>
<dbReference type="InterPro" id="IPR004821">
    <property type="entry name" value="Cyt_trans-like"/>
</dbReference>
<dbReference type="eggNOG" id="COG0615">
    <property type="taxonomic scope" value="Bacteria"/>
</dbReference>
<dbReference type="SUPFAM" id="SSF53613">
    <property type="entry name" value="Ribokinase-like"/>
    <property type="match status" value="1"/>
</dbReference>
<comment type="function">
    <text evidence="1 10">Catalyzes the phosphorylation of D-glycero-D-manno-heptose 7-phosphate at the C-1 position to selectively form D-glycero-beta-D-manno-heptose-1,7-bisphosphate.</text>
</comment>
<keyword evidence="7 10" id="KW-0067">ATP-binding</keyword>
<evidence type="ECO:0000259" key="12">
    <source>
        <dbReference type="Pfam" id="PF01467"/>
    </source>
</evidence>
<dbReference type="GO" id="GO:0033786">
    <property type="term" value="F:heptose-1-phosphate adenylyltransferase activity"/>
    <property type="evidence" value="ECO:0007669"/>
    <property type="project" value="UniProtKB-UniRule"/>
</dbReference>
<dbReference type="PANTHER" id="PTHR46969">
    <property type="entry name" value="BIFUNCTIONAL PROTEIN HLDE"/>
    <property type="match status" value="1"/>
</dbReference>
<evidence type="ECO:0000256" key="5">
    <source>
        <dbReference type="ARBA" id="ARBA00022741"/>
    </source>
</evidence>
<gene>
    <name evidence="10" type="primary">hldE</name>
    <name evidence="13" type="ORF">Apau_0907</name>
</gene>
<dbReference type="STRING" id="584708.Apau_0907"/>
<dbReference type="GO" id="GO:0005829">
    <property type="term" value="C:cytosol"/>
    <property type="evidence" value="ECO:0007669"/>
    <property type="project" value="TreeGrafter"/>
</dbReference>
<comment type="similarity">
    <text evidence="10">In the N-terminal section; belongs to the carbohydrate kinase PfkB family.</text>
</comment>
<feature type="binding site" evidence="10">
    <location>
        <begin position="208"/>
        <end position="211"/>
    </location>
    <ligand>
        <name>ATP</name>
        <dbReference type="ChEBI" id="CHEBI:30616"/>
    </ligand>
</feature>
<dbReference type="Pfam" id="PF00294">
    <property type="entry name" value="PfkB"/>
    <property type="match status" value="1"/>
</dbReference>
<dbReference type="InterPro" id="IPR029056">
    <property type="entry name" value="Ribokinase-like"/>
</dbReference>
<feature type="domain" description="Carbohydrate kinase PfkB" evidence="11">
    <location>
        <begin position="22"/>
        <end position="316"/>
    </location>
</feature>
<name>E3CW83_9BACT</name>
<feature type="domain" description="Cytidyltransferase-like" evidence="12">
    <location>
        <begin position="360"/>
        <end position="450"/>
    </location>
</feature>
<evidence type="ECO:0000313" key="13">
    <source>
        <dbReference type="EMBL" id="EFQ23335.1"/>
    </source>
</evidence>
<dbReference type="GO" id="GO:0005524">
    <property type="term" value="F:ATP binding"/>
    <property type="evidence" value="ECO:0007669"/>
    <property type="project" value="UniProtKB-UniRule"/>
</dbReference>
<dbReference type="Gene3D" id="3.40.50.620">
    <property type="entry name" value="HUPs"/>
    <property type="match status" value="1"/>
</dbReference>
<feature type="region of interest" description="Cytidylyltransferase" evidence="10">
    <location>
        <begin position="359"/>
        <end position="491"/>
    </location>
</feature>
<accession>E3CW83</accession>
<dbReference type="GO" id="GO:0097171">
    <property type="term" value="P:ADP-L-glycero-beta-D-manno-heptose biosynthetic process"/>
    <property type="evidence" value="ECO:0007669"/>
    <property type="project" value="UniProtKB-UniPathway"/>
</dbReference>
<sequence length="491" mass="52657">MIGERLSSKLLRLLEARSVSSSLAVVGDLALDRYLCGTVERISREAPIPVVVQQGVHANPGCAGNGAMNLAGLGCAVGVAGAVGEDGEARELAELFHRKGVRSFLLPARSSTVLKTRVVSGRQQMLRVDRGTRESLKEEDRRALTSWCRRCWDEGTEGLILSDYGYGVCDEALCRELLGSLPSGVPGVVDPRGSDWSKYRGAALLTPNLQELAEAAGRPVPNEDRAVLAAAEEARGRFGLGSLLVTRSEAGMTLVGEEGHLHVEADRREVFDVSGAGDTVIATVAALLTAGIALEEAVGVANRAAGLVVQKAGTRPIGMEELAASYRSGEGTRPAKEAGWEEARRRVEAWKAEGLTVAATNGCFDALHGGHLFSLGEARRQGDRLVVAVNSDASVRGLKGPTRPLFPLRERVALLSALEMVDLVVPFDEPSPETLYRSLRPHVLVKGEEYRDRPLPEAAWADRVVFLPRIEGLSTTALEERIRETGRTPGR</sequence>
<dbReference type="HOGENOM" id="CLU_021150_2_1_0"/>
<evidence type="ECO:0000256" key="8">
    <source>
        <dbReference type="ARBA" id="ARBA00023268"/>
    </source>
</evidence>
<dbReference type="InterPro" id="IPR011611">
    <property type="entry name" value="PfkB_dom"/>
</dbReference>
<dbReference type="eggNOG" id="COG2870">
    <property type="taxonomic scope" value="Bacteria"/>
</dbReference>
<evidence type="ECO:0000256" key="10">
    <source>
        <dbReference type="HAMAP-Rule" id="MF_01603"/>
    </source>
</evidence>
<dbReference type="GO" id="GO:0033785">
    <property type="term" value="F:heptose 7-phosphate kinase activity"/>
    <property type="evidence" value="ECO:0007669"/>
    <property type="project" value="UniProtKB-UniRule"/>
</dbReference>
<keyword evidence="4 10" id="KW-0548">Nucleotidyltransferase</keyword>
<dbReference type="Proteomes" id="UP000005096">
    <property type="component" value="Chromosome"/>
</dbReference>
<feature type="region of interest" description="Ribokinase" evidence="10">
    <location>
        <begin position="1"/>
        <end position="334"/>
    </location>
</feature>
<proteinExistence type="inferred from homology"/>
<dbReference type="EC" id="2.7.7.70" evidence="10"/>
<comment type="subunit">
    <text evidence="10">Homodimer.</text>
</comment>
<evidence type="ECO:0000313" key="14">
    <source>
        <dbReference type="Proteomes" id="UP000005096"/>
    </source>
</evidence>
<comment type="catalytic activity">
    <reaction evidence="10">
        <text>D-glycero-beta-D-manno-heptose 7-phosphate + ATP = D-glycero-beta-D-manno-heptose 1,7-bisphosphate + ADP + H(+)</text>
        <dbReference type="Rhea" id="RHEA:27473"/>
        <dbReference type="ChEBI" id="CHEBI:15378"/>
        <dbReference type="ChEBI" id="CHEBI:30616"/>
        <dbReference type="ChEBI" id="CHEBI:60204"/>
        <dbReference type="ChEBI" id="CHEBI:60208"/>
        <dbReference type="ChEBI" id="CHEBI:456216"/>
        <dbReference type="EC" id="2.7.1.167"/>
    </reaction>
</comment>
<dbReference type="UniPathway" id="UPA00356">
    <property type="reaction ID" value="UER00437"/>
</dbReference>
<dbReference type="EC" id="2.7.1.167" evidence="10"/>
<dbReference type="InterPro" id="IPR014729">
    <property type="entry name" value="Rossmann-like_a/b/a_fold"/>
</dbReference>
<keyword evidence="9 10" id="KW-0119">Carbohydrate metabolism</keyword>
<keyword evidence="3 10" id="KW-0808">Transferase</keyword>
<feature type="active site" evidence="10">
    <location>
        <position position="278"/>
    </location>
</feature>
<evidence type="ECO:0000256" key="6">
    <source>
        <dbReference type="ARBA" id="ARBA00022777"/>
    </source>
</evidence>
<comment type="pathway">
    <text evidence="10">Nucleotide-sugar biosynthesis; ADP-L-glycero-beta-D-manno-heptose biosynthesis; ADP-L-glycero-beta-D-manno-heptose from D-glycero-beta-D-manno-heptose 7-phosphate: step 1/4.</text>
</comment>
<dbReference type="EMBL" id="CM001022">
    <property type="protein sequence ID" value="EFQ23335.1"/>
    <property type="molecule type" value="Genomic_DNA"/>
</dbReference>
<keyword evidence="6 10" id="KW-0418">Kinase</keyword>
<dbReference type="AlphaFoldDB" id="E3CW83"/>
<dbReference type="GO" id="GO:0016773">
    <property type="term" value="F:phosphotransferase activity, alcohol group as acceptor"/>
    <property type="evidence" value="ECO:0007669"/>
    <property type="project" value="InterPro"/>
</dbReference>
<evidence type="ECO:0000256" key="1">
    <source>
        <dbReference type="ARBA" id="ARBA00002319"/>
    </source>
</evidence>
<evidence type="ECO:0000256" key="7">
    <source>
        <dbReference type="ARBA" id="ARBA00022840"/>
    </source>
</evidence>
<keyword evidence="8 10" id="KW-0511">Multifunctional enzyme</keyword>
<dbReference type="SUPFAM" id="SSF52374">
    <property type="entry name" value="Nucleotidylyl transferase"/>
    <property type="match status" value="1"/>
</dbReference>
<comment type="function">
    <text evidence="2 10">Catalyzes the ADP transfer from ATP to D-glycero-beta-D-manno-heptose 1-phosphate, yielding ADP-D-glycero-beta-D-manno-heptose.</text>
</comment>
<dbReference type="InterPro" id="IPR023030">
    <property type="entry name" value="Bifunc_HldE"/>
</dbReference>
<dbReference type="HAMAP" id="MF_01603">
    <property type="entry name" value="HldE"/>
    <property type="match status" value="1"/>
</dbReference>
<dbReference type="Pfam" id="PF01467">
    <property type="entry name" value="CTP_transf_like"/>
    <property type="match status" value="1"/>
</dbReference>
<reference evidence="13 14" key="1">
    <citation type="journal article" date="2010" name="Stand. Genomic Sci.">
        <title>Non-contiguous finished genome sequence of Aminomonas paucivorans type strain (GLU-3).</title>
        <authorList>
            <person name="Pitluck S."/>
            <person name="Yasawong M."/>
            <person name="Held B."/>
            <person name="Lapidus A."/>
            <person name="Nolan M."/>
            <person name="Copeland A."/>
            <person name="Lucas S."/>
            <person name="Del Rio T.G."/>
            <person name="Tice H."/>
            <person name="Cheng J.F."/>
            <person name="Chertkov O."/>
            <person name="Goodwin L."/>
            <person name="Tapia R."/>
            <person name="Han C."/>
            <person name="Liolios K."/>
            <person name="Ivanova N."/>
            <person name="Mavromatis K."/>
            <person name="Ovchinnikova G."/>
            <person name="Pati A."/>
            <person name="Chen A."/>
            <person name="Palaniappan K."/>
            <person name="Land M."/>
            <person name="Hauser L."/>
            <person name="Chang Y.J."/>
            <person name="Jeffries C.D."/>
            <person name="Pukall R."/>
            <person name="Spring S."/>
            <person name="Rohde M."/>
            <person name="Sikorski J."/>
            <person name="Goker M."/>
            <person name="Woyke T."/>
            <person name="Bristow J."/>
            <person name="Eisen J.A."/>
            <person name="Markowitz V."/>
            <person name="Hugenholtz P."/>
            <person name="Kyrpides N.C."/>
            <person name="Klenk H.P."/>
        </authorList>
    </citation>
    <scope>NUCLEOTIDE SEQUENCE [LARGE SCALE GENOMIC DNA]</scope>
    <source>
        <strain evidence="13 14">DSM 12260</strain>
    </source>
</reference>
<evidence type="ECO:0000256" key="4">
    <source>
        <dbReference type="ARBA" id="ARBA00022695"/>
    </source>
</evidence>
<dbReference type="NCBIfam" id="TIGR00125">
    <property type="entry name" value="cyt_tran_rel"/>
    <property type="match status" value="1"/>
</dbReference>
<evidence type="ECO:0000256" key="2">
    <source>
        <dbReference type="ARBA" id="ARBA00003753"/>
    </source>
</evidence>
<organism evidence="13 14">
    <name type="scientific">Aminomonas paucivorans DSM 12260</name>
    <dbReference type="NCBI Taxonomy" id="584708"/>
    <lineage>
        <taxon>Bacteria</taxon>
        <taxon>Thermotogati</taxon>
        <taxon>Synergistota</taxon>
        <taxon>Synergistia</taxon>
        <taxon>Synergistales</taxon>
        <taxon>Synergistaceae</taxon>
        <taxon>Aminomonas</taxon>
    </lineage>
</organism>
<protein>
    <recommendedName>
        <fullName evidence="10">Bifunctional protein HldE</fullName>
    </recommendedName>
    <domain>
        <recommendedName>
            <fullName evidence="10">D-beta-D-heptose 7-phosphate kinase</fullName>
            <ecNumber evidence="10">2.7.1.167</ecNumber>
        </recommendedName>
        <alternativeName>
            <fullName evidence="10">D-beta-D-heptose 7-phosphotransferase</fullName>
        </alternativeName>
        <alternativeName>
            <fullName evidence="10">D-glycero-beta-D-manno-heptose-7-phosphate kinase</fullName>
        </alternativeName>
    </domain>
    <domain>
        <recommendedName>
            <fullName evidence="10">D-beta-D-heptose 1-phosphate adenylyltransferase</fullName>
            <ecNumber evidence="10">2.7.7.70</ecNumber>
        </recommendedName>
        <alternativeName>
            <fullName evidence="10">D-glycero-beta-D-manno-heptose 1-phosphate adenylyltransferase</fullName>
        </alternativeName>
    </domain>
</protein>
<dbReference type="PaxDb" id="584708-Apau_0907"/>
<dbReference type="Gene3D" id="3.40.1190.20">
    <property type="match status" value="1"/>
</dbReference>
<comment type="catalytic activity">
    <reaction evidence="10">
        <text>D-glycero-beta-D-manno-heptose 1-phosphate + ATP + H(+) = ADP-D-glycero-beta-D-manno-heptose + diphosphate</text>
        <dbReference type="Rhea" id="RHEA:27465"/>
        <dbReference type="ChEBI" id="CHEBI:15378"/>
        <dbReference type="ChEBI" id="CHEBI:30616"/>
        <dbReference type="ChEBI" id="CHEBI:33019"/>
        <dbReference type="ChEBI" id="CHEBI:59967"/>
        <dbReference type="ChEBI" id="CHEBI:61593"/>
        <dbReference type="EC" id="2.7.7.70"/>
    </reaction>
</comment>
<dbReference type="InterPro" id="IPR011913">
    <property type="entry name" value="RfaE_dom_I"/>
</dbReference>
<evidence type="ECO:0000256" key="3">
    <source>
        <dbReference type="ARBA" id="ARBA00022679"/>
    </source>
</evidence>
<comment type="pathway">
    <text evidence="10">Nucleotide-sugar biosynthesis; ADP-L-glycero-beta-D-manno-heptose biosynthesis; ADP-L-glycero-beta-D-manno-heptose from D-glycero-beta-D-manno-heptose 7-phosphate: step 3/4.</text>
</comment>
<dbReference type="CDD" id="cd01172">
    <property type="entry name" value="RfaE_like"/>
    <property type="match status" value="1"/>
</dbReference>
<dbReference type="RefSeq" id="WP_006300510.1">
    <property type="nucleotide sequence ID" value="NZ_CM001022.1"/>
</dbReference>
<dbReference type="OrthoDB" id="9802794at2"/>